<feature type="compositionally biased region" description="Pro residues" evidence="8">
    <location>
        <begin position="402"/>
        <end position="429"/>
    </location>
</feature>
<feature type="domain" description="RanBP2-type" evidence="9">
    <location>
        <begin position="194"/>
        <end position="225"/>
    </location>
</feature>
<name>A0ABQ9XX04_9EUKA</name>
<evidence type="ECO:0000256" key="2">
    <source>
        <dbReference type="ARBA" id="ARBA00022723"/>
    </source>
</evidence>
<protein>
    <recommendedName>
        <fullName evidence="9">RanBP2-type domain-containing protein</fullName>
    </recommendedName>
</protein>
<dbReference type="SMART" id="SM00547">
    <property type="entry name" value="ZnF_RBZ"/>
    <property type="match status" value="2"/>
</dbReference>
<keyword evidence="4" id="KW-0862">Zinc</keyword>
<evidence type="ECO:0000256" key="1">
    <source>
        <dbReference type="ARBA" id="ARBA00004123"/>
    </source>
</evidence>
<evidence type="ECO:0000256" key="3">
    <source>
        <dbReference type="ARBA" id="ARBA00022771"/>
    </source>
</evidence>
<organism evidence="10 11">
    <name type="scientific">Blattamonas nauphoetae</name>
    <dbReference type="NCBI Taxonomy" id="2049346"/>
    <lineage>
        <taxon>Eukaryota</taxon>
        <taxon>Metamonada</taxon>
        <taxon>Preaxostyla</taxon>
        <taxon>Oxymonadida</taxon>
        <taxon>Blattamonas</taxon>
    </lineage>
</organism>
<dbReference type="PROSITE" id="PS01358">
    <property type="entry name" value="ZF_RANBP2_1"/>
    <property type="match status" value="2"/>
</dbReference>
<dbReference type="PROSITE" id="PS50199">
    <property type="entry name" value="ZF_RANBP2_2"/>
    <property type="match status" value="2"/>
</dbReference>
<feature type="compositionally biased region" description="Polar residues" evidence="8">
    <location>
        <begin position="467"/>
        <end position="478"/>
    </location>
</feature>
<sequence length="478" mass="55504">MDDTDTDTDTIVIQGVDPNVTPEDVVEFCGNVGTVYRVPGTRDPAIHFLKRASDPLLRDVEVIFTENAPAKAAVTILSNLPLKGSQVSIVLSEPSGIDKQALEEITDFQQPPASSLPDGADVDPSQQEEKLYEDWVCPKCNSQNYEKRIRCFRCSTDKPPNPVTVTSKATPVNRGRRKHSDGKSGSGGDPQSRERGDTKWTCPKCGNNNWARRIKCNRCDAKRPFTENNQPSFRRNDRRSRRSYSRSRSPRRSYSRSRSPRRRTRSRSPDERRARRERRDSPERQRRYRSPEQDRRYSPPRHGHHYPPHEMGLYHGLPDPQHALQHFTPHHNFPPPDFHMHNQHLFPRDLPPQQLPYPNYFPPQQPPPSFPNEHLPPPNYPIDHPTQLDVMQQFMGQQETHPPFPPNQFQQGPPPQQPLWPEQGYPPPEMARQPPIHFEYPEFSSDSRQFPRDSERGYQYTKDYQPPQDQYQRSPRGY</sequence>
<dbReference type="InterPro" id="IPR001876">
    <property type="entry name" value="Znf_RanBP2"/>
</dbReference>
<dbReference type="Pfam" id="PF00641">
    <property type="entry name" value="Zn_ribbon_RanBP"/>
    <property type="match status" value="2"/>
</dbReference>
<gene>
    <name evidence="10" type="ORF">BLNAU_9003</name>
</gene>
<keyword evidence="6" id="KW-0539">Nucleus</keyword>
<evidence type="ECO:0000256" key="5">
    <source>
        <dbReference type="ARBA" id="ARBA00022884"/>
    </source>
</evidence>
<comment type="subcellular location">
    <subcellularLocation>
        <location evidence="1">Nucleus</location>
    </subcellularLocation>
</comment>
<dbReference type="EMBL" id="JARBJD010000060">
    <property type="protein sequence ID" value="KAK2956027.1"/>
    <property type="molecule type" value="Genomic_DNA"/>
</dbReference>
<keyword evidence="5" id="KW-0694">RNA-binding</keyword>
<feature type="region of interest" description="Disordered" evidence="8">
    <location>
        <begin position="397"/>
        <end position="478"/>
    </location>
</feature>
<dbReference type="PANTHER" id="PTHR23238">
    <property type="entry name" value="RNA BINDING PROTEIN"/>
    <property type="match status" value="1"/>
</dbReference>
<proteinExistence type="predicted"/>
<evidence type="ECO:0000256" key="8">
    <source>
        <dbReference type="SAM" id="MobiDB-lite"/>
    </source>
</evidence>
<evidence type="ECO:0000256" key="6">
    <source>
        <dbReference type="ARBA" id="ARBA00023242"/>
    </source>
</evidence>
<evidence type="ECO:0000256" key="7">
    <source>
        <dbReference type="PROSITE-ProRule" id="PRU00322"/>
    </source>
</evidence>
<feature type="region of interest" description="Disordered" evidence="8">
    <location>
        <begin position="359"/>
        <end position="385"/>
    </location>
</feature>
<reference evidence="10 11" key="1">
    <citation type="journal article" date="2022" name="bioRxiv">
        <title>Genomics of Preaxostyla Flagellates Illuminates Evolutionary Transitions and the Path Towards Mitochondrial Loss.</title>
        <authorList>
            <person name="Novak L.V.F."/>
            <person name="Treitli S.C."/>
            <person name="Pyrih J."/>
            <person name="Halakuc P."/>
            <person name="Pipaliya S.V."/>
            <person name="Vacek V."/>
            <person name="Brzon O."/>
            <person name="Soukal P."/>
            <person name="Eme L."/>
            <person name="Dacks J.B."/>
            <person name="Karnkowska A."/>
            <person name="Elias M."/>
            <person name="Hampl V."/>
        </authorList>
    </citation>
    <scope>NUCLEOTIDE SEQUENCE [LARGE SCALE GENOMIC DNA]</scope>
    <source>
        <strain evidence="10">NAU3</strain>
        <tissue evidence="10">Gut</tissue>
    </source>
</reference>
<evidence type="ECO:0000256" key="4">
    <source>
        <dbReference type="ARBA" id="ARBA00022833"/>
    </source>
</evidence>
<evidence type="ECO:0000313" key="10">
    <source>
        <dbReference type="EMBL" id="KAK2956027.1"/>
    </source>
</evidence>
<keyword evidence="11" id="KW-1185">Reference proteome</keyword>
<dbReference type="SUPFAM" id="SSF54928">
    <property type="entry name" value="RNA-binding domain, RBD"/>
    <property type="match status" value="1"/>
</dbReference>
<evidence type="ECO:0000313" key="11">
    <source>
        <dbReference type="Proteomes" id="UP001281761"/>
    </source>
</evidence>
<dbReference type="Gene3D" id="4.10.1060.10">
    <property type="entry name" value="Zinc finger, RanBP2-type"/>
    <property type="match status" value="2"/>
</dbReference>
<accession>A0ABQ9XX04</accession>
<feature type="compositionally biased region" description="Basic residues" evidence="8">
    <location>
        <begin position="236"/>
        <end position="266"/>
    </location>
</feature>
<keyword evidence="3 7" id="KW-0863">Zinc-finger</keyword>
<feature type="compositionally biased region" description="Pro residues" evidence="8">
    <location>
        <begin position="359"/>
        <end position="380"/>
    </location>
</feature>
<feature type="region of interest" description="Disordered" evidence="8">
    <location>
        <begin position="160"/>
        <end position="200"/>
    </location>
</feature>
<keyword evidence="2" id="KW-0479">Metal-binding</keyword>
<dbReference type="InterPro" id="IPR036443">
    <property type="entry name" value="Znf_RanBP2_sf"/>
</dbReference>
<dbReference type="InterPro" id="IPR034870">
    <property type="entry name" value="TET_fam"/>
</dbReference>
<feature type="compositionally biased region" description="Basic and acidic residues" evidence="8">
    <location>
        <begin position="267"/>
        <end position="297"/>
    </location>
</feature>
<dbReference type="Proteomes" id="UP001281761">
    <property type="component" value="Unassembled WGS sequence"/>
</dbReference>
<dbReference type="InterPro" id="IPR035979">
    <property type="entry name" value="RBD_domain_sf"/>
</dbReference>
<feature type="region of interest" description="Disordered" evidence="8">
    <location>
        <begin position="222"/>
        <end position="315"/>
    </location>
</feature>
<feature type="domain" description="RanBP2-type" evidence="9">
    <location>
        <begin position="128"/>
        <end position="160"/>
    </location>
</feature>
<comment type="caution">
    <text evidence="10">The sequence shown here is derived from an EMBL/GenBank/DDBJ whole genome shotgun (WGS) entry which is preliminary data.</text>
</comment>
<dbReference type="SUPFAM" id="SSF90209">
    <property type="entry name" value="Ran binding protein zinc finger-like"/>
    <property type="match status" value="2"/>
</dbReference>
<evidence type="ECO:0000259" key="9">
    <source>
        <dbReference type="PROSITE" id="PS50199"/>
    </source>
</evidence>